<dbReference type="GO" id="GO:0008817">
    <property type="term" value="F:corrinoid adenosyltransferase activity"/>
    <property type="evidence" value="ECO:0007669"/>
    <property type="project" value="UniProtKB-EC"/>
</dbReference>
<keyword evidence="10" id="KW-0808">Transferase</keyword>
<dbReference type="CDD" id="cd00561">
    <property type="entry name" value="CobA_ACA"/>
    <property type="match status" value="1"/>
</dbReference>
<comment type="function">
    <text evidence="4">Required for both de novo synthesis of the corrin ring for the assimilation of exogenous corrinoids. Participates in the adenosylation of a variety of incomplete and complete corrinoids.</text>
</comment>
<evidence type="ECO:0000313" key="10">
    <source>
        <dbReference type="EMBL" id="ETR72618.1"/>
    </source>
</evidence>
<dbReference type="PANTHER" id="PTHR46638:SF1">
    <property type="entry name" value="CORRINOID ADENOSYLTRANSFERASE"/>
    <property type="match status" value="1"/>
</dbReference>
<comment type="catalytic activity">
    <reaction evidence="9">
        <text>2 cob(II)alamin + reduced [electron-transfer flavoprotein] + 2 ATP = 2 adenosylcob(III)alamin + 2 triphosphate + oxidized [electron-transfer flavoprotein] + 3 H(+)</text>
        <dbReference type="Rhea" id="RHEA:28671"/>
        <dbReference type="Rhea" id="RHEA-COMP:10685"/>
        <dbReference type="Rhea" id="RHEA-COMP:10686"/>
        <dbReference type="ChEBI" id="CHEBI:15378"/>
        <dbReference type="ChEBI" id="CHEBI:16304"/>
        <dbReference type="ChEBI" id="CHEBI:18036"/>
        <dbReference type="ChEBI" id="CHEBI:18408"/>
        <dbReference type="ChEBI" id="CHEBI:30616"/>
        <dbReference type="ChEBI" id="CHEBI:57692"/>
        <dbReference type="ChEBI" id="CHEBI:58307"/>
        <dbReference type="EC" id="2.5.1.17"/>
    </reaction>
</comment>
<accession>A0A1V1PCV1</accession>
<evidence type="ECO:0000313" key="11">
    <source>
        <dbReference type="Proteomes" id="UP000189670"/>
    </source>
</evidence>
<comment type="similarity">
    <text evidence="2">Belongs to the Cob(I)alamin adenosyltransferase family.</text>
</comment>
<dbReference type="GO" id="GO:0009236">
    <property type="term" value="P:cobalamin biosynthetic process"/>
    <property type="evidence" value="ECO:0007669"/>
    <property type="project" value="UniProtKB-UniPathway"/>
</dbReference>
<name>A0A1V1PCV1_9BACT</name>
<dbReference type="NCBIfam" id="TIGR00708">
    <property type="entry name" value="cobA"/>
    <property type="match status" value="1"/>
</dbReference>
<dbReference type="UniPathway" id="UPA00148">
    <property type="reaction ID" value="UER00233"/>
</dbReference>
<comment type="pathway">
    <text evidence="1">Cofactor biosynthesis; adenosylcobalamin biosynthesis; adenosylcobalamin from cob(II)yrinate a,c-diamide: step 2/7.</text>
</comment>
<evidence type="ECO:0000256" key="2">
    <source>
        <dbReference type="ARBA" id="ARBA00007487"/>
    </source>
</evidence>
<dbReference type="AlphaFoldDB" id="A0A1V1PCV1"/>
<reference evidence="11" key="1">
    <citation type="submission" date="2012-11" db="EMBL/GenBank/DDBJ databases">
        <authorList>
            <person name="Lucero-Rivera Y.E."/>
            <person name="Tovar-Ramirez D."/>
        </authorList>
    </citation>
    <scope>NUCLEOTIDE SEQUENCE [LARGE SCALE GENOMIC DNA]</scope>
    <source>
        <strain evidence="11">Araruama</strain>
    </source>
</reference>
<sequence>MKKGLIIVNTGDGKGKTTAALGQAFRAMGYKYKICVIQFIKGTWKYGELVSKDQFKDLLDFHVMGKGFTFKSENLEEDQKIALKGWEIAKAALLSDTYFMVILDELTYLLTYKFIDIDEVVSCIQNRRDDLHVIITGRDAPAEIVDMADLVTEMQVVKHPLKQGIKAQKGIEF</sequence>
<evidence type="ECO:0000256" key="9">
    <source>
        <dbReference type="ARBA" id="ARBA00048692"/>
    </source>
</evidence>
<evidence type="ECO:0000256" key="6">
    <source>
        <dbReference type="ARBA" id="ARBA00033334"/>
    </source>
</evidence>
<dbReference type="PANTHER" id="PTHR46638">
    <property type="entry name" value="CORRINOID ADENOSYLTRANSFERASE"/>
    <property type="match status" value="1"/>
</dbReference>
<dbReference type="Gene3D" id="3.40.50.300">
    <property type="entry name" value="P-loop containing nucleotide triphosphate hydrolases"/>
    <property type="match status" value="1"/>
</dbReference>
<dbReference type="EMBL" id="ATBP01000129">
    <property type="protein sequence ID" value="ETR72618.1"/>
    <property type="molecule type" value="Genomic_DNA"/>
</dbReference>
<comment type="caution">
    <text evidence="10">The sequence shown here is derived from an EMBL/GenBank/DDBJ whole genome shotgun (WGS) entry which is preliminary data.</text>
</comment>
<comment type="catalytic activity">
    <reaction evidence="8">
        <text>2 cob(II)yrinate a,c diamide + reduced [electron-transfer flavoprotein] + 2 ATP = 2 adenosylcob(III)yrinate a,c-diamide + 2 triphosphate + oxidized [electron-transfer flavoprotein] + 3 H(+)</text>
        <dbReference type="Rhea" id="RHEA:11528"/>
        <dbReference type="Rhea" id="RHEA-COMP:10685"/>
        <dbReference type="Rhea" id="RHEA-COMP:10686"/>
        <dbReference type="ChEBI" id="CHEBI:15378"/>
        <dbReference type="ChEBI" id="CHEBI:18036"/>
        <dbReference type="ChEBI" id="CHEBI:30616"/>
        <dbReference type="ChEBI" id="CHEBI:57692"/>
        <dbReference type="ChEBI" id="CHEBI:58307"/>
        <dbReference type="ChEBI" id="CHEBI:58503"/>
        <dbReference type="ChEBI" id="CHEBI:58537"/>
        <dbReference type="EC" id="2.5.1.17"/>
    </reaction>
</comment>
<evidence type="ECO:0000256" key="4">
    <source>
        <dbReference type="ARBA" id="ARBA00024929"/>
    </source>
</evidence>
<dbReference type="SUPFAM" id="SSF52540">
    <property type="entry name" value="P-loop containing nucleoside triphosphate hydrolases"/>
    <property type="match status" value="1"/>
</dbReference>
<dbReference type="GO" id="GO:0005524">
    <property type="term" value="F:ATP binding"/>
    <property type="evidence" value="ECO:0007669"/>
    <property type="project" value="InterPro"/>
</dbReference>
<dbReference type="Pfam" id="PF02572">
    <property type="entry name" value="CobA_CobO_BtuR"/>
    <property type="match status" value="1"/>
</dbReference>
<dbReference type="NCBIfam" id="NF004637">
    <property type="entry name" value="PRK05986.1"/>
    <property type="match status" value="1"/>
</dbReference>
<dbReference type="InterPro" id="IPR003724">
    <property type="entry name" value="CblAdoTrfase_CobA"/>
</dbReference>
<dbReference type="InterPro" id="IPR027417">
    <property type="entry name" value="P-loop_NTPase"/>
</dbReference>
<dbReference type="EC" id="2.5.1.17" evidence="3"/>
<evidence type="ECO:0000256" key="8">
    <source>
        <dbReference type="ARBA" id="ARBA00048555"/>
    </source>
</evidence>
<organism evidence="10 11">
    <name type="scientific">Candidatus Magnetoglobus multicellularis str. Araruama</name>
    <dbReference type="NCBI Taxonomy" id="890399"/>
    <lineage>
        <taxon>Bacteria</taxon>
        <taxon>Pseudomonadati</taxon>
        <taxon>Thermodesulfobacteriota</taxon>
        <taxon>Desulfobacteria</taxon>
        <taxon>Desulfobacterales</taxon>
        <taxon>Desulfobacteraceae</taxon>
        <taxon>Candidatus Magnetoglobus</taxon>
    </lineage>
</organism>
<proteinExistence type="inferred from homology"/>
<evidence type="ECO:0000256" key="5">
    <source>
        <dbReference type="ARBA" id="ARBA00031529"/>
    </source>
</evidence>
<evidence type="ECO:0000256" key="1">
    <source>
        <dbReference type="ARBA" id="ARBA00005121"/>
    </source>
</evidence>
<dbReference type="PIRSF" id="PIRSF015617">
    <property type="entry name" value="Adensltrnsf_CobA"/>
    <property type="match status" value="1"/>
</dbReference>
<dbReference type="Proteomes" id="UP000189670">
    <property type="component" value="Unassembled WGS sequence"/>
</dbReference>
<evidence type="ECO:0000256" key="3">
    <source>
        <dbReference type="ARBA" id="ARBA00012454"/>
    </source>
</evidence>
<gene>
    <name evidence="10" type="primary">cobO</name>
    <name evidence="10" type="ORF">OMM_01575</name>
</gene>
<protein>
    <recommendedName>
        <fullName evidence="3">corrinoid adenosyltransferase</fullName>
        <ecNumber evidence="3">2.5.1.17</ecNumber>
    </recommendedName>
    <alternativeName>
        <fullName evidence="5">Cob(II)alamin adenosyltransferase</fullName>
    </alternativeName>
    <alternativeName>
        <fullName evidence="7">Cob(II)yrinic acid a,c-diamide adenosyltransferase</fullName>
    </alternativeName>
    <alternativeName>
        <fullName evidence="6">Cobinamide/cobalamin adenosyltransferase</fullName>
    </alternativeName>
</protein>
<evidence type="ECO:0000256" key="7">
    <source>
        <dbReference type="ARBA" id="ARBA00033354"/>
    </source>
</evidence>